<dbReference type="Proteomes" id="UP000024635">
    <property type="component" value="Unassembled WGS sequence"/>
</dbReference>
<gene>
    <name evidence="1" type="primary">Acey_s0437.g1449</name>
    <name evidence="1" type="ORF">Y032_0437g1449</name>
</gene>
<dbReference type="PANTHER" id="PTHR46068:SF1">
    <property type="entry name" value="TRANSPOSASE IS30-LIKE HTH DOMAIN-CONTAINING PROTEIN"/>
    <property type="match status" value="1"/>
</dbReference>
<proteinExistence type="predicted"/>
<protein>
    <recommendedName>
        <fullName evidence="3">Tc1-like transposase DDE domain-containing protein</fullName>
    </recommendedName>
</protein>
<sequence>MVWGSISAADKPFLIFIDKIVKIDAKVYQEKIVEKVVVPWKQKHPNFIIQQDWATAHGAKTTMHFSETEISSFMTKDLWPLNSPDLNPMDFSVWGFMEEQLRSRCVKKLVDLIEIWNNLDVNYLRRTIDSMKKRIDACLKADGGHFGNTL</sequence>
<dbReference type="Gene3D" id="3.30.420.10">
    <property type="entry name" value="Ribonuclease H-like superfamily/Ribonuclease H"/>
    <property type="match status" value="1"/>
</dbReference>
<dbReference type="PANTHER" id="PTHR46068">
    <property type="entry name" value="PROTEIN CBG27172"/>
    <property type="match status" value="1"/>
</dbReference>
<name>A0A016WZP6_9BILA</name>
<accession>A0A016WZP6</accession>
<evidence type="ECO:0000313" key="1">
    <source>
        <dbReference type="EMBL" id="EYC45130.1"/>
    </source>
</evidence>
<dbReference type="EMBL" id="JARK01000037">
    <property type="protein sequence ID" value="EYC45130.1"/>
    <property type="molecule type" value="Genomic_DNA"/>
</dbReference>
<dbReference type="GO" id="GO:0003676">
    <property type="term" value="F:nucleic acid binding"/>
    <property type="evidence" value="ECO:0007669"/>
    <property type="project" value="InterPro"/>
</dbReference>
<evidence type="ECO:0008006" key="3">
    <source>
        <dbReference type="Google" id="ProtNLM"/>
    </source>
</evidence>
<keyword evidence="2" id="KW-1185">Reference proteome</keyword>
<organism evidence="1 2">
    <name type="scientific">Ancylostoma ceylanicum</name>
    <dbReference type="NCBI Taxonomy" id="53326"/>
    <lineage>
        <taxon>Eukaryota</taxon>
        <taxon>Metazoa</taxon>
        <taxon>Ecdysozoa</taxon>
        <taxon>Nematoda</taxon>
        <taxon>Chromadorea</taxon>
        <taxon>Rhabditida</taxon>
        <taxon>Rhabditina</taxon>
        <taxon>Rhabditomorpha</taxon>
        <taxon>Strongyloidea</taxon>
        <taxon>Ancylostomatidae</taxon>
        <taxon>Ancylostomatinae</taxon>
        <taxon>Ancylostoma</taxon>
    </lineage>
</organism>
<reference evidence="2" key="1">
    <citation type="journal article" date="2015" name="Nat. Genet.">
        <title>The genome and transcriptome of the zoonotic hookworm Ancylostoma ceylanicum identify infection-specific gene families.</title>
        <authorList>
            <person name="Schwarz E.M."/>
            <person name="Hu Y."/>
            <person name="Antoshechkin I."/>
            <person name="Miller M.M."/>
            <person name="Sternberg P.W."/>
            <person name="Aroian R.V."/>
        </authorList>
    </citation>
    <scope>NUCLEOTIDE SEQUENCE</scope>
    <source>
        <strain evidence="2">HY135</strain>
    </source>
</reference>
<evidence type="ECO:0000313" key="2">
    <source>
        <dbReference type="Proteomes" id="UP000024635"/>
    </source>
</evidence>
<dbReference type="OrthoDB" id="5871256at2759"/>
<dbReference type="STRING" id="53326.A0A016WZP6"/>
<comment type="caution">
    <text evidence="1">The sequence shown here is derived from an EMBL/GenBank/DDBJ whole genome shotgun (WGS) entry which is preliminary data.</text>
</comment>
<dbReference type="AlphaFoldDB" id="A0A016WZP6"/>
<dbReference type="InterPro" id="IPR036397">
    <property type="entry name" value="RNaseH_sf"/>
</dbReference>